<dbReference type="Proteomes" id="UP000198640">
    <property type="component" value="Unassembled WGS sequence"/>
</dbReference>
<dbReference type="AlphaFoldDB" id="A0A1H3GQS1"/>
<evidence type="ECO:0000313" key="1">
    <source>
        <dbReference type="EMBL" id="SDY04998.1"/>
    </source>
</evidence>
<dbReference type="OrthoDB" id="324927at2"/>
<dbReference type="RefSeq" id="WP_143032293.1">
    <property type="nucleotide sequence ID" value="NZ_FNOY01000016.1"/>
</dbReference>
<evidence type="ECO:0008006" key="3">
    <source>
        <dbReference type="Google" id="ProtNLM"/>
    </source>
</evidence>
<dbReference type="SUPFAM" id="SSF51197">
    <property type="entry name" value="Clavaminate synthase-like"/>
    <property type="match status" value="1"/>
</dbReference>
<reference evidence="1 2" key="1">
    <citation type="submission" date="2016-10" db="EMBL/GenBank/DDBJ databases">
        <authorList>
            <person name="de Groot N.N."/>
        </authorList>
    </citation>
    <scope>NUCLEOTIDE SEQUENCE [LARGE SCALE GENOMIC DNA]</scope>
    <source>
        <strain evidence="1 2">Nm1</strain>
    </source>
</reference>
<dbReference type="EMBL" id="FNOY01000016">
    <property type="protein sequence ID" value="SDY04998.1"/>
    <property type="molecule type" value="Genomic_DNA"/>
</dbReference>
<dbReference type="Gene3D" id="2.60.120.620">
    <property type="entry name" value="q2cbj1_9rhob like domain"/>
    <property type="match status" value="1"/>
</dbReference>
<protein>
    <recommendedName>
        <fullName evidence="3">Phytanoyl-CoA dioxygenase (PhyH)</fullName>
    </recommendedName>
</protein>
<keyword evidence="2" id="KW-1185">Reference proteome</keyword>
<name>A0A1H3GQS1_9PROT</name>
<accession>A0A1H3GQS1</accession>
<organism evidence="1 2">
    <name type="scientific">Nitrosomonas halophila</name>
    <dbReference type="NCBI Taxonomy" id="44576"/>
    <lineage>
        <taxon>Bacteria</taxon>
        <taxon>Pseudomonadati</taxon>
        <taxon>Pseudomonadota</taxon>
        <taxon>Betaproteobacteria</taxon>
        <taxon>Nitrosomonadales</taxon>
        <taxon>Nitrosomonadaceae</taxon>
        <taxon>Nitrosomonas</taxon>
    </lineage>
</organism>
<proteinExistence type="predicted"/>
<evidence type="ECO:0000313" key="2">
    <source>
        <dbReference type="Proteomes" id="UP000198640"/>
    </source>
</evidence>
<sequence>MDLAIFKDRAKIKARRIFNWARNISDVRYINAPRHIKLHRFLGNNNLLSRAHRAKLVEKIATSLPAEVQKKEREHYAQLLEACPTTLAVDPQMGAARLDIQDQLAPACIADTHARIEHFIAGASMQMNAKPYLAETSSLKDYAPDNPCFQLATAPYILGAVARYIGSCPVLWNITAMYSPPPASNTNSLKGSQLWHIDREDITTLKLWLLCSEITPANGPTIILPTRYSDQVAEKLGPASSEKVRDEALFEPFRPHFLSLTGKSGDMFLTDTARCYHHGSRMQAGIERRVLMIHYTTRHSTYLVPGNKRAHDRLHAQTRQAWDTLPQSTQAVLRVYGHQTD</sequence>
<gene>
    <name evidence="1" type="ORF">SAMN05421881_101617</name>
</gene>